<dbReference type="PANTHER" id="PTHR46814:SF1">
    <property type="entry name" value="EGALITARIAN, ISOFORM B"/>
    <property type="match status" value="1"/>
</dbReference>
<dbReference type="PANTHER" id="PTHR46814">
    <property type="entry name" value="EGALITARIAN, ISOFORM B"/>
    <property type="match status" value="1"/>
</dbReference>
<keyword evidence="2" id="KW-1185">Reference proteome</keyword>
<organism evidence="1 2">
    <name type="scientific">Dendrobium chrysotoxum</name>
    <name type="common">Orchid</name>
    <dbReference type="NCBI Taxonomy" id="161865"/>
    <lineage>
        <taxon>Eukaryota</taxon>
        <taxon>Viridiplantae</taxon>
        <taxon>Streptophyta</taxon>
        <taxon>Embryophyta</taxon>
        <taxon>Tracheophyta</taxon>
        <taxon>Spermatophyta</taxon>
        <taxon>Magnoliopsida</taxon>
        <taxon>Liliopsida</taxon>
        <taxon>Asparagales</taxon>
        <taxon>Orchidaceae</taxon>
        <taxon>Epidendroideae</taxon>
        <taxon>Malaxideae</taxon>
        <taxon>Dendrobiinae</taxon>
        <taxon>Dendrobium</taxon>
    </lineage>
</organism>
<name>A0AAV7GUL4_DENCH</name>
<dbReference type="Proteomes" id="UP000775213">
    <property type="component" value="Unassembled WGS sequence"/>
</dbReference>
<dbReference type="AlphaFoldDB" id="A0AAV7GUL4"/>
<protein>
    <submittedName>
        <fullName evidence="1">Uncharacterized protein</fullName>
    </submittedName>
</protein>
<dbReference type="EMBL" id="JAGFBR010000010">
    <property type="protein sequence ID" value="KAH0460441.1"/>
    <property type="molecule type" value="Genomic_DNA"/>
</dbReference>
<reference evidence="1 2" key="1">
    <citation type="journal article" date="2021" name="Hortic Res">
        <title>Chromosome-scale assembly of the Dendrobium chrysotoxum genome enhances the understanding of orchid evolution.</title>
        <authorList>
            <person name="Zhang Y."/>
            <person name="Zhang G.Q."/>
            <person name="Zhang D."/>
            <person name="Liu X.D."/>
            <person name="Xu X.Y."/>
            <person name="Sun W.H."/>
            <person name="Yu X."/>
            <person name="Zhu X."/>
            <person name="Wang Z.W."/>
            <person name="Zhao X."/>
            <person name="Zhong W.Y."/>
            <person name="Chen H."/>
            <person name="Yin W.L."/>
            <person name="Huang T."/>
            <person name="Niu S.C."/>
            <person name="Liu Z.J."/>
        </authorList>
    </citation>
    <scope>NUCLEOTIDE SEQUENCE [LARGE SCALE GENOMIC DNA]</scope>
    <source>
        <strain evidence="1">Lindl</strain>
    </source>
</reference>
<evidence type="ECO:0000313" key="1">
    <source>
        <dbReference type="EMBL" id="KAH0460441.1"/>
    </source>
</evidence>
<accession>A0AAV7GUL4</accession>
<evidence type="ECO:0000313" key="2">
    <source>
        <dbReference type="Proteomes" id="UP000775213"/>
    </source>
</evidence>
<comment type="caution">
    <text evidence="1">The sequence shown here is derived from an EMBL/GenBank/DDBJ whole genome shotgun (WGS) entry which is preliminary data.</text>
</comment>
<sequence length="129" mass="14120">MKSVVVSNFRNPSSYRDGLRFPSFSPGSNSSVQQAWFPLDATSTVDYLSRWQQDGILANGTSEDATVPVHIVTHASQLPSEFLNPSADSQLVVGFDCEGIDLCRAGGLCLMQVNYPSVFKFNSLQGIWL</sequence>
<proteinExistence type="predicted"/>
<gene>
    <name evidence="1" type="ORF">IEQ34_011104</name>
</gene>